<dbReference type="AlphaFoldDB" id="A0A1F4XTG4"/>
<dbReference type="HAMAP" id="MF_00209">
    <property type="entry name" value="Inorganic_PPase"/>
    <property type="match status" value="1"/>
</dbReference>
<dbReference type="FunFam" id="3.90.80.10:FF:000003">
    <property type="entry name" value="Inorganic pyrophosphatase"/>
    <property type="match status" value="1"/>
</dbReference>
<dbReference type="PANTHER" id="PTHR10286">
    <property type="entry name" value="INORGANIC PYROPHOSPHATASE"/>
    <property type="match status" value="1"/>
</dbReference>
<keyword evidence="5 7" id="KW-0460">Magnesium</keyword>
<dbReference type="CDD" id="cd00412">
    <property type="entry name" value="pyrophosphatase"/>
    <property type="match status" value="1"/>
</dbReference>
<dbReference type="EC" id="3.6.1.1" evidence="7"/>
<keyword evidence="2 7" id="KW-0963">Cytoplasm</keyword>
<comment type="caution">
    <text evidence="7">Lacks conserved residue(s) required for the propagation of feature annotation.</text>
</comment>
<accession>A0A1F4XTG4</accession>
<dbReference type="Gene3D" id="3.90.80.10">
    <property type="entry name" value="Inorganic pyrophosphatase"/>
    <property type="match status" value="1"/>
</dbReference>
<sequence>MNLWHDIPTGSADELNVIIEIPAGSSNKYELDKDTGLIRLDRVNYGPTHYPTNYGFIPQTLWDDGDAIDALVISTFPFHPGVLVPTRPVGIMKMNDGGESDDKIIGVPVEDRRLEHIKDIGDLNQHTLREIKLFFETIKQLKGKPVEVKVEGFEGTAEAKRALEHSLELYKQKFGK</sequence>
<keyword evidence="3 7" id="KW-0479">Metal-binding</keyword>
<feature type="binding site" evidence="7">
    <location>
        <position position="101"/>
    </location>
    <ligand>
        <name>Mg(2+)</name>
        <dbReference type="ChEBI" id="CHEBI:18420"/>
        <label>1</label>
    </ligand>
</feature>
<comment type="function">
    <text evidence="7">Catalyzes the hydrolysis of inorganic pyrophosphate (PPi) forming two phosphate ions.</text>
</comment>
<comment type="subunit">
    <text evidence="7">Homohexamer.</text>
</comment>
<proteinExistence type="inferred from homology"/>
<evidence type="ECO:0000313" key="9">
    <source>
        <dbReference type="Proteomes" id="UP000178091"/>
    </source>
</evidence>
<evidence type="ECO:0000256" key="5">
    <source>
        <dbReference type="ARBA" id="ARBA00022842"/>
    </source>
</evidence>
<comment type="catalytic activity">
    <reaction evidence="6 7">
        <text>diphosphate + H2O = 2 phosphate + H(+)</text>
        <dbReference type="Rhea" id="RHEA:24576"/>
        <dbReference type="ChEBI" id="CHEBI:15377"/>
        <dbReference type="ChEBI" id="CHEBI:15378"/>
        <dbReference type="ChEBI" id="CHEBI:33019"/>
        <dbReference type="ChEBI" id="CHEBI:43474"/>
        <dbReference type="EC" id="3.6.1.1"/>
    </reaction>
</comment>
<evidence type="ECO:0000256" key="6">
    <source>
        <dbReference type="ARBA" id="ARBA00047820"/>
    </source>
</evidence>
<feature type="binding site" evidence="7">
    <location>
        <position position="64"/>
    </location>
    <ligand>
        <name>Mg(2+)</name>
        <dbReference type="ChEBI" id="CHEBI:18420"/>
        <label>1</label>
    </ligand>
</feature>
<comment type="similarity">
    <text evidence="7">Belongs to the PPase family.</text>
</comment>
<evidence type="ECO:0000256" key="3">
    <source>
        <dbReference type="ARBA" id="ARBA00022723"/>
    </source>
</evidence>
<protein>
    <recommendedName>
        <fullName evidence="7">Inorganic pyrophosphatase</fullName>
        <ecNumber evidence="7">3.6.1.1</ecNumber>
    </recommendedName>
    <alternativeName>
        <fullName evidence="7">Pyrophosphate phospho-hydrolase</fullName>
        <shortName evidence="7">PPase</shortName>
    </alternativeName>
</protein>
<dbReference type="InterPro" id="IPR036649">
    <property type="entry name" value="Pyrophosphatase_sf"/>
</dbReference>
<dbReference type="Proteomes" id="UP000178091">
    <property type="component" value="Unassembled WGS sequence"/>
</dbReference>
<feature type="binding site" evidence="7">
    <location>
        <position position="54"/>
    </location>
    <ligand>
        <name>substrate</name>
    </ligand>
</feature>
<feature type="binding site" evidence="7">
    <location>
        <position position="42"/>
    </location>
    <ligand>
        <name>substrate</name>
    </ligand>
</feature>
<feature type="binding site" evidence="7">
    <location>
        <position position="28"/>
    </location>
    <ligand>
        <name>substrate</name>
    </ligand>
</feature>
<dbReference type="GO" id="GO:0006796">
    <property type="term" value="P:phosphate-containing compound metabolic process"/>
    <property type="evidence" value="ECO:0007669"/>
    <property type="project" value="InterPro"/>
</dbReference>
<dbReference type="GO" id="GO:0005737">
    <property type="term" value="C:cytoplasm"/>
    <property type="evidence" value="ECO:0007669"/>
    <property type="project" value="UniProtKB-SubCell"/>
</dbReference>
<dbReference type="Pfam" id="PF00719">
    <property type="entry name" value="Pyrophosphatase"/>
    <property type="match status" value="1"/>
</dbReference>
<feature type="binding site" evidence="7">
    <location>
        <position position="69"/>
    </location>
    <ligand>
        <name>Mg(2+)</name>
        <dbReference type="ChEBI" id="CHEBI:18420"/>
        <label>1</label>
    </ligand>
</feature>
<reference evidence="8 9" key="1">
    <citation type="journal article" date="2016" name="Nat. Commun.">
        <title>Thousands of microbial genomes shed light on interconnected biogeochemical processes in an aquifer system.</title>
        <authorList>
            <person name="Anantharaman K."/>
            <person name="Brown C.T."/>
            <person name="Hug L.A."/>
            <person name="Sharon I."/>
            <person name="Castelle C.J."/>
            <person name="Probst A.J."/>
            <person name="Thomas B.C."/>
            <person name="Singh A."/>
            <person name="Wilkins M.J."/>
            <person name="Karaoz U."/>
            <person name="Brodie E.L."/>
            <person name="Williams K.H."/>
            <person name="Hubbard S.S."/>
            <person name="Banfield J.F."/>
        </authorList>
    </citation>
    <scope>NUCLEOTIDE SEQUENCE [LARGE SCALE GENOMIC DNA]</scope>
</reference>
<comment type="subcellular location">
    <subcellularLocation>
        <location evidence="7">Cytoplasm</location>
    </subcellularLocation>
</comment>
<dbReference type="SUPFAM" id="SSF50324">
    <property type="entry name" value="Inorganic pyrophosphatase"/>
    <property type="match status" value="1"/>
</dbReference>
<organism evidence="8 9">
    <name type="scientific">Candidatus Adlerbacteria bacterium RIFCSPHIGHO2_12_FULL_53_18</name>
    <dbReference type="NCBI Taxonomy" id="1797242"/>
    <lineage>
        <taxon>Bacteria</taxon>
        <taxon>Candidatus Adleribacteriota</taxon>
    </lineage>
</organism>
<comment type="cofactor">
    <cofactor evidence="1 7">
        <name>Mg(2+)</name>
        <dbReference type="ChEBI" id="CHEBI:18420"/>
    </cofactor>
</comment>
<dbReference type="GO" id="GO:0000287">
    <property type="term" value="F:magnesium ion binding"/>
    <property type="evidence" value="ECO:0007669"/>
    <property type="project" value="UniProtKB-UniRule"/>
</dbReference>
<evidence type="ECO:0000256" key="1">
    <source>
        <dbReference type="ARBA" id="ARBA00001946"/>
    </source>
</evidence>
<dbReference type="EMBL" id="MEWW01000006">
    <property type="protein sequence ID" value="OGC85002.1"/>
    <property type="molecule type" value="Genomic_DNA"/>
</dbReference>
<keyword evidence="4 7" id="KW-0378">Hydrolase</keyword>
<dbReference type="GO" id="GO:0004427">
    <property type="term" value="F:inorganic diphosphate phosphatase activity"/>
    <property type="evidence" value="ECO:0007669"/>
    <property type="project" value="UniProtKB-UniRule"/>
</dbReference>
<dbReference type="InterPro" id="IPR008162">
    <property type="entry name" value="Pyrophosphatase"/>
</dbReference>
<evidence type="ECO:0000256" key="4">
    <source>
        <dbReference type="ARBA" id="ARBA00022801"/>
    </source>
</evidence>
<evidence type="ECO:0000313" key="8">
    <source>
        <dbReference type="EMBL" id="OGC85002.1"/>
    </source>
</evidence>
<name>A0A1F4XTG4_9BACT</name>
<gene>
    <name evidence="7" type="primary">ppa</name>
    <name evidence="8" type="ORF">A3F55_01290</name>
</gene>
<comment type="caution">
    <text evidence="8">The sequence shown here is derived from an EMBL/GenBank/DDBJ whole genome shotgun (WGS) entry which is preliminary data.</text>
</comment>
<evidence type="ECO:0000256" key="7">
    <source>
        <dbReference type="HAMAP-Rule" id="MF_00209"/>
    </source>
</evidence>
<feature type="binding site" evidence="7">
    <location>
        <position position="69"/>
    </location>
    <ligand>
        <name>Mg(2+)</name>
        <dbReference type="ChEBI" id="CHEBI:18420"/>
        <label>2</label>
    </ligand>
</feature>
<evidence type="ECO:0000256" key="2">
    <source>
        <dbReference type="ARBA" id="ARBA00022490"/>
    </source>
</evidence>